<gene>
    <name evidence="2" type="ORF">AAE02nite_21470</name>
</gene>
<dbReference type="EMBL" id="BJYS01000015">
    <property type="protein sequence ID" value="GEO04483.1"/>
    <property type="molecule type" value="Genomic_DNA"/>
</dbReference>
<dbReference type="AlphaFoldDB" id="A0A512AXP5"/>
<accession>A0A512AXP5</accession>
<comment type="caution">
    <text evidence="2">The sequence shown here is derived from an EMBL/GenBank/DDBJ whole genome shotgun (WGS) entry which is preliminary data.</text>
</comment>
<sequence>MAYAAQENLEHQFEVTVWNQGLFDISQYILDGLLEALDEFDFGLFVFSPDDITRIRNVEHRTVRDNVLFELGLFIGRLGRDRNFILMPRDISNLYLPTDLLGIIPATFEPNRQDGNLNAALGPACSKICKAAARIRPRQTSPYEITVDEDEIDDNDIISIIETWMGSRSSNSNRQAIRYTDVDEELSLPPGSAIKFIEKAADKWGYFPARKGKQTIVFGHRGDLELDIDDII</sequence>
<evidence type="ECO:0000313" key="3">
    <source>
        <dbReference type="Proteomes" id="UP000321532"/>
    </source>
</evidence>
<dbReference type="Pfam" id="PF10137">
    <property type="entry name" value="CAP12-PCTIR_TIR"/>
    <property type="match status" value="1"/>
</dbReference>
<keyword evidence="3" id="KW-1185">Reference proteome</keyword>
<evidence type="ECO:0000259" key="1">
    <source>
        <dbReference type="Pfam" id="PF10137"/>
    </source>
</evidence>
<evidence type="ECO:0000313" key="2">
    <source>
        <dbReference type="EMBL" id="GEO04483.1"/>
    </source>
</evidence>
<protein>
    <recommendedName>
        <fullName evidence="1">CD-NTase-associated protein 12/Pycsar effector protein TIR domain-containing protein</fullName>
    </recommendedName>
</protein>
<proteinExistence type="predicted"/>
<dbReference type="GO" id="GO:0050135">
    <property type="term" value="F:NADP+ nucleosidase activity"/>
    <property type="evidence" value="ECO:0007669"/>
    <property type="project" value="InterPro"/>
</dbReference>
<feature type="domain" description="CD-NTase-associated protein 12/Pycsar effector protein TIR" evidence="1">
    <location>
        <begin position="3"/>
        <end position="108"/>
    </location>
</feature>
<dbReference type="Proteomes" id="UP000321532">
    <property type="component" value="Unassembled WGS sequence"/>
</dbReference>
<name>A0A512AXP5_9BACT</name>
<organism evidence="2 3">
    <name type="scientific">Adhaeribacter aerolatus</name>
    <dbReference type="NCBI Taxonomy" id="670289"/>
    <lineage>
        <taxon>Bacteria</taxon>
        <taxon>Pseudomonadati</taxon>
        <taxon>Bacteroidota</taxon>
        <taxon>Cytophagia</taxon>
        <taxon>Cytophagales</taxon>
        <taxon>Hymenobacteraceae</taxon>
        <taxon>Adhaeribacter</taxon>
    </lineage>
</organism>
<reference evidence="2 3" key="1">
    <citation type="submission" date="2019-07" db="EMBL/GenBank/DDBJ databases">
        <title>Whole genome shotgun sequence of Adhaeribacter aerolatus NBRC 106133.</title>
        <authorList>
            <person name="Hosoyama A."/>
            <person name="Uohara A."/>
            <person name="Ohji S."/>
            <person name="Ichikawa N."/>
        </authorList>
    </citation>
    <scope>NUCLEOTIDE SEQUENCE [LARGE SCALE GENOMIC DNA]</scope>
    <source>
        <strain evidence="2 3">NBRC 106133</strain>
    </source>
</reference>
<dbReference type="InterPro" id="IPR019302">
    <property type="entry name" value="CAP12/PCTIR_TIR_dom"/>
</dbReference>